<evidence type="ECO:0000313" key="6">
    <source>
        <dbReference type="Proteomes" id="UP000301580"/>
    </source>
</evidence>
<organism evidence="1 5">
    <name type="scientific">Synechococcus phage S-RIM8</name>
    <dbReference type="NCBI Taxonomy" id="756278"/>
    <lineage>
        <taxon>Viruses</taxon>
        <taxon>Duplodnaviria</taxon>
        <taxon>Heunggongvirae</taxon>
        <taxon>Uroviricota</taxon>
        <taxon>Caudoviricetes</taxon>
        <taxon>Pantevenvirales</taxon>
        <taxon>Kyanoviridae</taxon>
        <taxon>Neptunevirus</taxon>
        <taxon>Neptunevirus srim18</taxon>
    </lineage>
</organism>
<sequence length="314" mass="33245">MALTRVSDNQIAESTSAVLTTLSFLNTDSVLRLPSGNTDQQPGSPATGTLRFNTENDNAEIYVADADGQGNPGWTEVAGGGPSVGNDAMIRTNGVHLTENTTVGPIANGDEQFTYGLHMGDMIIDQGITLTIESGAGLQLLAVDEPIVYESRLFSRGSLIQIAYDQSTVEQTITNTDNIGDFGTYLEGLQILDFRPRRSDSIIVLEASISHSNSHVVSFGFLVNNVPVASLSSNSNTSGSNVTAYDGGNNPNSISVTNWKISPTNPGAGVSMDIRVAGTASWLGAQTSYPLYINNRQNGDTRSISSITAYEIAQ</sequence>
<evidence type="ECO:0000313" key="3">
    <source>
        <dbReference type="EMBL" id="QBQ75364.1"/>
    </source>
</evidence>
<dbReference type="EMBL" id="KX349286">
    <property type="protein sequence ID" value="AOO10406.1"/>
    <property type="molecule type" value="Genomic_DNA"/>
</dbReference>
<name>A0A1D7S937_9CAUD</name>
<evidence type="ECO:0000313" key="5">
    <source>
        <dbReference type="Proteomes" id="UP000225361"/>
    </source>
</evidence>
<dbReference type="Proteomes" id="UP000225361">
    <property type="component" value="Segment"/>
</dbReference>
<dbReference type="Proteomes" id="UP000301580">
    <property type="component" value="Segment"/>
</dbReference>
<dbReference type="EMBL" id="MK493323">
    <property type="protein sequence ID" value="QBQ75364.1"/>
    <property type="molecule type" value="Genomic_DNA"/>
</dbReference>
<evidence type="ECO:0000313" key="2">
    <source>
        <dbReference type="EMBL" id="AOO10406.1"/>
    </source>
</evidence>
<dbReference type="Proteomes" id="UP000224174">
    <property type="component" value="Segment"/>
</dbReference>
<reference evidence="3 6" key="2">
    <citation type="submission" date="2019-02" db="EMBL/GenBank/DDBJ databases">
        <title>Diversity in Cyanophage Genomes from Southern New England Coastal Waters.</title>
        <authorList>
            <person name="Marston M.F."/>
        </authorList>
    </citation>
    <scope>NUCLEOTIDE SEQUENCE [LARGE SCALE GENOMIC DNA]</scope>
    <source>
        <strain evidence="3">RW_03_0617</strain>
    </source>
</reference>
<evidence type="ECO:0000313" key="4">
    <source>
        <dbReference type="Proteomes" id="UP000224174"/>
    </source>
</evidence>
<reference evidence="4 5" key="1">
    <citation type="journal article" date="2016" name="Environ. Microbiol.">
        <title>Genomic diversification of marine cyanophages into stable ecotypes.</title>
        <authorList>
            <person name="Marston M.F."/>
            <person name="Martiny J.B."/>
        </authorList>
    </citation>
    <scope>NUCLEOTIDE SEQUENCE [LARGE SCALE GENOMIC DNA]</scope>
    <source>
        <strain evidence="1">RW_01_0212_WH8101</strain>
        <strain evidence="2">RW_03_0807_WH8101</strain>
    </source>
</reference>
<gene>
    <name evidence="1" type="ORF">RW01021201_036</name>
    <name evidence="3" type="ORF">RW030617_036</name>
    <name evidence="2" type="ORF">RW03080701_037</name>
</gene>
<protein>
    <submittedName>
        <fullName evidence="1">Uncharacterized protein</fullName>
    </submittedName>
</protein>
<evidence type="ECO:0000313" key="1">
    <source>
        <dbReference type="EMBL" id="AOO10184.1"/>
    </source>
</evidence>
<accession>A0A1D7S937</accession>
<proteinExistence type="predicted"/>
<dbReference type="EMBL" id="KX349285">
    <property type="protein sequence ID" value="AOO10184.1"/>
    <property type="molecule type" value="Genomic_DNA"/>
</dbReference>